<dbReference type="Proteomes" id="UP000184212">
    <property type="component" value="Unassembled WGS sequence"/>
</dbReference>
<reference evidence="1 2" key="1">
    <citation type="submission" date="2016-11" db="EMBL/GenBank/DDBJ databases">
        <authorList>
            <person name="Jaros S."/>
            <person name="Januszkiewicz K."/>
            <person name="Wedrychowicz H."/>
        </authorList>
    </citation>
    <scope>NUCLEOTIDE SEQUENCE [LARGE SCALE GENOMIC DNA]</scope>
    <source>
        <strain evidence="1 2">DSM 24574</strain>
    </source>
</reference>
<dbReference type="GO" id="GO:0030246">
    <property type="term" value="F:carbohydrate binding"/>
    <property type="evidence" value="ECO:0007669"/>
    <property type="project" value="UniProtKB-KW"/>
</dbReference>
<dbReference type="GO" id="GO:0005975">
    <property type="term" value="P:carbohydrate metabolic process"/>
    <property type="evidence" value="ECO:0007669"/>
    <property type="project" value="UniProtKB-ARBA"/>
</dbReference>
<dbReference type="OrthoDB" id="1490335at2"/>
<organism evidence="1 2">
    <name type="scientific">Chryseolinea serpens</name>
    <dbReference type="NCBI Taxonomy" id="947013"/>
    <lineage>
        <taxon>Bacteria</taxon>
        <taxon>Pseudomonadati</taxon>
        <taxon>Bacteroidota</taxon>
        <taxon>Cytophagia</taxon>
        <taxon>Cytophagales</taxon>
        <taxon>Fulvivirgaceae</taxon>
        <taxon>Chryseolinea</taxon>
    </lineage>
</organism>
<evidence type="ECO:0000313" key="1">
    <source>
        <dbReference type="EMBL" id="SHG42054.1"/>
    </source>
</evidence>
<name>A0A1M5JNA8_9BACT</name>
<protein>
    <submittedName>
        <fullName evidence="1">Concanavalin A-like lectin/glucanases superfamily protein</fullName>
    </submittedName>
</protein>
<accession>A0A1M5JNA8</accession>
<dbReference type="GO" id="GO:0004553">
    <property type="term" value="F:hydrolase activity, hydrolyzing O-glycosyl compounds"/>
    <property type="evidence" value="ECO:0007669"/>
    <property type="project" value="UniProtKB-ARBA"/>
</dbReference>
<proteinExistence type="predicted"/>
<dbReference type="PROSITE" id="PS51257">
    <property type="entry name" value="PROKAR_LIPOPROTEIN"/>
    <property type="match status" value="1"/>
</dbReference>
<gene>
    <name evidence="1" type="ORF">SAMN04488109_0184</name>
</gene>
<dbReference type="Gene3D" id="2.60.120.200">
    <property type="match status" value="1"/>
</dbReference>
<dbReference type="SUPFAM" id="SSF49899">
    <property type="entry name" value="Concanavalin A-like lectins/glucanases"/>
    <property type="match status" value="1"/>
</dbReference>
<dbReference type="EMBL" id="FQWQ01000001">
    <property type="protein sequence ID" value="SHG42054.1"/>
    <property type="molecule type" value="Genomic_DNA"/>
</dbReference>
<dbReference type="AlphaFoldDB" id="A0A1M5JNA8"/>
<dbReference type="InterPro" id="IPR013320">
    <property type="entry name" value="ConA-like_dom_sf"/>
</dbReference>
<dbReference type="RefSeq" id="WP_084137821.1">
    <property type="nucleotide sequence ID" value="NZ_FQWQ01000001.1"/>
</dbReference>
<keyword evidence="2" id="KW-1185">Reference proteome</keyword>
<dbReference type="Pfam" id="PF13385">
    <property type="entry name" value="Laminin_G_3"/>
    <property type="match status" value="1"/>
</dbReference>
<dbReference type="STRING" id="947013.SAMN04488109_0184"/>
<keyword evidence="1" id="KW-0430">Lectin</keyword>
<sequence>MKRLTQTLVRATGWACALLLLSCQKQDEGVPVEQQVQFSFHYTAPSDMAGRTEDDLAEAAFVVVTVNDAAHQPVQTGKKLSLINVNGKFVSEPLSLLPGNYLLSDFVVLNQWGAVLFASPHKHSGMANLVVAPLDFSLPVGKGKVFEFVPEVLSVGDHRAEDFGYASFNFPHVKTFNFHIAVSVCDTVEDKCTEAMVSIFSKSHGLLLQRSIHAEITRLTLPDYEDNFTIRVEKKGYSTYQESFSATALKQYLKGTEKGPLHVTLCKGHLVFWNTLGSDTEVLNSRVGPDLSFYTGGDGLNSPANHEYAPAKKGNGITIAPGTYFVGQRLHNVVMTDPGTVINPERGAIVCYFRQNQSPVAYSNNPYRIFDGPYGLDSGLGFVSYDYIGDGLSDALWFELTLGGTTAIISSTNFNVYNGQWLHVAAVWDRAGINGTNETMRIYINGEKVAAGQEAGWGTLFGAQADIAGGNDQNIAGKFYVDELKIYDYAKTDY</sequence>
<evidence type="ECO:0000313" key="2">
    <source>
        <dbReference type="Proteomes" id="UP000184212"/>
    </source>
</evidence>